<dbReference type="GO" id="GO:0030091">
    <property type="term" value="P:protein repair"/>
    <property type="evidence" value="ECO:0007669"/>
    <property type="project" value="UniProtKB-UniRule"/>
</dbReference>
<gene>
    <name evidence="6 8" type="primary">hchA</name>
    <name evidence="8" type="ORF">GUL26_05685</name>
</gene>
<comment type="subcellular location">
    <subcellularLocation>
        <location evidence="6">Cytoplasm</location>
    </subcellularLocation>
</comment>
<comment type="catalytic activity">
    <reaction evidence="6">
        <text>N(2)-(1-hydroxy-2-oxopropyl)-GTP + H2O = lactate + GTP + H(+)</text>
        <dbReference type="Rhea" id="RHEA:57256"/>
        <dbReference type="ChEBI" id="CHEBI:15377"/>
        <dbReference type="ChEBI" id="CHEBI:15378"/>
        <dbReference type="ChEBI" id="CHEBI:24996"/>
        <dbReference type="ChEBI" id="CHEBI:37565"/>
        <dbReference type="ChEBI" id="CHEBI:141570"/>
    </reaction>
</comment>
<comment type="catalytic activity">
    <reaction evidence="6">
        <text>N(2)-(1-hydroxy-2-oxopropyl)-GDP + H2O = lactate + GDP + H(+)</text>
        <dbReference type="Rhea" id="RHEA:57260"/>
        <dbReference type="ChEBI" id="CHEBI:15377"/>
        <dbReference type="ChEBI" id="CHEBI:15378"/>
        <dbReference type="ChEBI" id="CHEBI:24996"/>
        <dbReference type="ChEBI" id="CHEBI:58189"/>
        <dbReference type="ChEBI" id="CHEBI:141573"/>
    </reaction>
</comment>
<dbReference type="GO" id="GO:0016790">
    <property type="term" value="F:thiolester hydrolase activity"/>
    <property type="evidence" value="ECO:0007669"/>
    <property type="project" value="UniProtKB-UniRule"/>
</dbReference>
<dbReference type="Proteomes" id="UP000644192">
    <property type="component" value="Unassembled WGS sequence"/>
</dbReference>
<dbReference type="HAMAP" id="MF_01046">
    <property type="entry name" value="Deglycase_HchA"/>
    <property type="match status" value="1"/>
</dbReference>
<proteinExistence type="inferred from homology"/>
<dbReference type="EC" id="3.1.2.-" evidence="6"/>
<evidence type="ECO:0000256" key="1">
    <source>
        <dbReference type="ARBA" id="ARBA00022490"/>
    </source>
</evidence>
<name>A0A080VF84_PSEAI</name>
<comment type="catalytic activity">
    <reaction evidence="6">
        <text>N(omega)-(1-hydroxy-2-oxopropyl)-L-arginyl-[protein] + H2O = lactate + L-arginyl-[protein] + H(+)</text>
        <dbReference type="Rhea" id="RHEA:49548"/>
        <dbReference type="Rhea" id="RHEA-COMP:10532"/>
        <dbReference type="Rhea" id="RHEA-COMP:12428"/>
        <dbReference type="ChEBI" id="CHEBI:15377"/>
        <dbReference type="ChEBI" id="CHEBI:15378"/>
        <dbReference type="ChEBI" id="CHEBI:24996"/>
        <dbReference type="ChEBI" id="CHEBI:29965"/>
        <dbReference type="ChEBI" id="CHEBI:131708"/>
        <dbReference type="EC" id="3.5.1.124"/>
    </reaction>
</comment>
<dbReference type="InterPro" id="IPR050325">
    <property type="entry name" value="Prot/Nucl_acid_deglycase"/>
</dbReference>
<evidence type="ECO:0000256" key="2">
    <source>
        <dbReference type="ARBA" id="ARBA00022763"/>
    </source>
</evidence>
<keyword evidence="2 6" id="KW-0227">DNA damage</keyword>
<evidence type="ECO:0000313" key="9">
    <source>
        <dbReference type="Proteomes" id="UP000644192"/>
    </source>
</evidence>
<dbReference type="Pfam" id="PF01965">
    <property type="entry name" value="DJ-1_PfpI"/>
    <property type="match status" value="1"/>
</dbReference>
<comment type="catalytic activity">
    <reaction evidence="6">
        <text>an N(2)-(1-hydroxy-2-oxoethyl)-guanosine in RNA + H2O = a guanosine in RNA + glycolate + H(+)</text>
        <dbReference type="Rhea" id="RHEA:57292"/>
        <dbReference type="Rhea" id="RHEA-COMP:14855"/>
        <dbReference type="Rhea" id="RHEA-COMP:14859"/>
        <dbReference type="ChEBI" id="CHEBI:15377"/>
        <dbReference type="ChEBI" id="CHEBI:15378"/>
        <dbReference type="ChEBI" id="CHEBI:29805"/>
        <dbReference type="ChEBI" id="CHEBI:74269"/>
        <dbReference type="ChEBI" id="CHEBI:141581"/>
    </reaction>
</comment>
<keyword evidence="4 6" id="KW-0346">Stress response</keyword>
<comment type="caution">
    <text evidence="8">The sequence shown here is derived from an EMBL/GenBank/DDBJ whole genome shotgun (WGS) entry which is preliminary data.</text>
</comment>
<comment type="catalytic activity">
    <reaction evidence="6">
        <text>N(2)-(1-hydroxy-2-oxoethyl)-GDP + H2O = glycolate + GDP + H(+)</text>
        <dbReference type="Rhea" id="RHEA:57264"/>
        <dbReference type="ChEBI" id="CHEBI:15377"/>
        <dbReference type="ChEBI" id="CHEBI:15378"/>
        <dbReference type="ChEBI" id="CHEBI:29805"/>
        <dbReference type="ChEBI" id="CHEBI:58189"/>
        <dbReference type="ChEBI" id="CHEBI:141574"/>
    </reaction>
</comment>
<keyword evidence="3 6" id="KW-0378">Hydrolase</keyword>
<evidence type="ECO:0000256" key="5">
    <source>
        <dbReference type="ARBA" id="ARBA00023204"/>
    </source>
</evidence>
<comment type="catalytic activity">
    <reaction evidence="6">
        <text>N(2)-(1-hydroxy-2-oxoethyl)-dGTP + H2O = dGTP + glycolate + H(+)</text>
        <dbReference type="Rhea" id="RHEA:57248"/>
        <dbReference type="ChEBI" id="CHEBI:15377"/>
        <dbReference type="ChEBI" id="CHEBI:15378"/>
        <dbReference type="ChEBI" id="CHEBI:29805"/>
        <dbReference type="ChEBI" id="CHEBI:61429"/>
        <dbReference type="ChEBI" id="CHEBI:141572"/>
    </reaction>
</comment>
<keyword evidence="1 6" id="KW-0963">Cytoplasm</keyword>
<organism evidence="8 9">
    <name type="scientific">Pseudomonas aeruginosa</name>
    <dbReference type="NCBI Taxonomy" id="287"/>
    <lineage>
        <taxon>Bacteria</taxon>
        <taxon>Pseudomonadati</taxon>
        <taxon>Pseudomonadota</taxon>
        <taxon>Gammaproteobacteria</taxon>
        <taxon>Pseudomonadales</taxon>
        <taxon>Pseudomonadaceae</taxon>
        <taxon>Pseudomonas</taxon>
    </lineage>
</organism>
<keyword evidence="5 6" id="KW-0234">DNA repair</keyword>
<dbReference type="GO" id="GO:0005737">
    <property type="term" value="C:cytoplasm"/>
    <property type="evidence" value="ECO:0007669"/>
    <property type="project" value="UniProtKB-SubCell"/>
</dbReference>
<evidence type="ECO:0000256" key="3">
    <source>
        <dbReference type="ARBA" id="ARBA00022801"/>
    </source>
</evidence>
<comment type="similarity">
    <text evidence="6">Belongs to the peptidase C56 family. HchA subfamily.</text>
</comment>
<comment type="catalytic activity">
    <reaction evidence="6">
        <text>an N(2)-(1-hydroxy-2-oxopropyl)-2'-deoxyguanosine in DNA + H2O = a 2'-deoxyguanosine in DNA + lactate + H(+)</text>
        <dbReference type="Rhea" id="RHEA:57300"/>
        <dbReference type="Rhea" id="RHEA-COMP:11367"/>
        <dbReference type="Rhea" id="RHEA-COMP:14856"/>
        <dbReference type="ChEBI" id="CHEBI:15377"/>
        <dbReference type="ChEBI" id="CHEBI:15378"/>
        <dbReference type="ChEBI" id="CHEBI:24996"/>
        <dbReference type="ChEBI" id="CHEBI:85445"/>
        <dbReference type="ChEBI" id="CHEBI:141578"/>
    </reaction>
</comment>
<dbReference type="InterPro" id="IPR002818">
    <property type="entry name" value="DJ-1/PfpI"/>
</dbReference>
<feature type="active site" description="Nucleophile" evidence="6">
    <location>
        <position position="188"/>
    </location>
</feature>
<dbReference type="RefSeq" id="WP_003109098.1">
    <property type="nucleotide sequence ID" value="NZ_CAADKB010000368.1"/>
</dbReference>
<accession>A0A080VF84</accession>
<dbReference type="InterPro" id="IPR029062">
    <property type="entry name" value="Class_I_gatase-like"/>
</dbReference>
<feature type="region of interest" description="Disordered" evidence="7">
    <location>
        <begin position="1"/>
        <end position="20"/>
    </location>
</feature>
<comment type="catalytic activity">
    <reaction evidence="6">
        <text>S-(1-hydroxy-2-oxopropyl)-L-cysteinyl-[protein] + H2O = lactate + L-cysteinyl-[protein] + H(+)</text>
        <dbReference type="Rhea" id="RHEA:49556"/>
        <dbReference type="Rhea" id="RHEA-COMP:10131"/>
        <dbReference type="Rhea" id="RHEA-COMP:12430"/>
        <dbReference type="ChEBI" id="CHEBI:15377"/>
        <dbReference type="ChEBI" id="CHEBI:15378"/>
        <dbReference type="ChEBI" id="CHEBI:24996"/>
        <dbReference type="ChEBI" id="CHEBI:29950"/>
        <dbReference type="ChEBI" id="CHEBI:131710"/>
        <dbReference type="EC" id="3.5.1.124"/>
    </reaction>
</comment>
<comment type="catalytic activity">
    <reaction evidence="6">
        <text>N(omega)-(1-hydroxy-2-oxoethyl)-L-arginyl-[protein] + H2O = L-arginyl-[protein] + glycolate + H(+)</text>
        <dbReference type="Rhea" id="RHEA:57188"/>
        <dbReference type="Rhea" id="RHEA-COMP:10532"/>
        <dbReference type="Rhea" id="RHEA-COMP:14844"/>
        <dbReference type="ChEBI" id="CHEBI:15377"/>
        <dbReference type="ChEBI" id="CHEBI:15378"/>
        <dbReference type="ChEBI" id="CHEBI:29805"/>
        <dbReference type="ChEBI" id="CHEBI:29965"/>
        <dbReference type="ChEBI" id="CHEBI:141553"/>
    </reaction>
</comment>
<protein>
    <recommendedName>
        <fullName evidence="6">Protein/nucleic acid deglycase HchA</fullName>
        <ecNumber evidence="6">3.1.2.-</ecNumber>
        <ecNumber evidence="6">3.5.1.124</ecNumber>
    </recommendedName>
    <alternativeName>
        <fullName evidence="6">Maillard deglycase</fullName>
    </alternativeName>
</protein>
<dbReference type="SMR" id="A0A080VF84"/>
<reference evidence="8" key="1">
    <citation type="submission" date="2020-01" db="EMBL/GenBank/DDBJ databases">
        <title>Bacteria Cultured from War Wounds Associated with the Conflict in Eastern Ukraine.</title>
        <authorList>
            <person name="Snesrud E."/>
            <person name="Galac M.R."/>
            <person name="Mc Gann P."/>
            <person name="Valentine K."/>
            <person name="Viacheslav K."/>
        </authorList>
    </citation>
    <scope>NUCLEOTIDE SEQUENCE</scope>
    <source>
        <strain evidence="8">VNMU148</strain>
    </source>
</reference>
<feature type="compositionally biased region" description="Basic and acidic residues" evidence="7">
    <location>
        <begin position="1"/>
        <end position="18"/>
    </location>
</feature>
<dbReference type="NCBIfam" id="NF003168">
    <property type="entry name" value="PRK04155.1"/>
    <property type="match status" value="1"/>
</dbReference>
<dbReference type="PIRSF" id="PIRSF037798">
    <property type="entry name" value="Chaperone_HchA"/>
    <property type="match status" value="1"/>
</dbReference>
<dbReference type="AlphaFoldDB" id="A0A080VF84"/>
<comment type="catalytic activity">
    <reaction evidence="6">
        <text>N(2)-(1-hydroxy-2-oxopropyl)-GMP + H2O = lactate + GMP + H(+)</text>
        <dbReference type="Rhea" id="RHEA:57268"/>
        <dbReference type="ChEBI" id="CHEBI:15377"/>
        <dbReference type="ChEBI" id="CHEBI:15378"/>
        <dbReference type="ChEBI" id="CHEBI:24996"/>
        <dbReference type="ChEBI" id="CHEBI:58115"/>
        <dbReference type="ChEBI" id="CHEBI:141575"/>
    </reaction>
</comment>
<dbReference type="PANTHER" id="PTHR48094">
    <property type="entry name" value="PROTEIN/NUCLEIC ACID DEGLYCASE DJ-1-RELATED"/>
    <property type="match status" value="1"/>
</dbReference>
<dbReference type="GO" id="GO:0036524">
    <property type="term" value="F:protein deglycase activity"/>
    <property type="evidence" value="ECO:0007669"/>
    <property type="project" value="UniProtKB-UniRule"/>
</dbReference>
<dbReference type="PANTHER" id="PTHR48094:SF20">
    <property type="entry name" value="PROTEIN_NUCLEIC ACID DEGLYCASE 1"/>
    <property type="match status" value="1"/>
</dbReference>
<evidence type="ECO:0000256" key="7">
    <source>
        <dbReference type="SAM" id="MobiDB-lite"/>
    </source>
</evidence>
<comment type="catalytic activity">
    <reaction evidence="6">
        <text>N(2)-(1-hydroxy-2-oxopropyl)-dGTP + H2O = lactate + dGTP + H(+)</text>
        <dbReference type="Rhea" id="RHEA:57244"/>
        <dbReference type="ChEBI" id="CHEBI:15377"/>
        <dbReference type="ChEBI" id="CHEBI:15378"/>
        <dbReference type="ChEBI" id="CHEBI:24996"/>
        <dbReference type="ChEBI" id="CHEBI:61429"/>
        <dbReference type="ChEBI" id="CHEBI:141569"/>
    </reaction>
</comment>
<dbReference type="Gene3D" id="3.40.50.880">
    <property type="match status" value="1"/>
</dbReference>
<evidence type="ECO:0000256" key="6">
    <source>
        <dbReference type="HAMAP-Rule" id="MF_01046"/>
    </source>
</evidence>
<dbReference type="GO" id="GO:0019243">
    <property type="term" value="P:methylglyoxal catabolic process to D-lactate via S-lactoyl-glutathione"/>
    <property type="evidence" value="ECO:0007669"/>
    <property type="project" value="TreeGrafter"/>
</dbReference>
<comment type="catalytic activity">
    <reaction evidence="6">
        <text>N(2)-(1-hydroxy-2-oxoethyl)-GMP + H2O = glycolate + GMP + H(+)</text>
        <dbReference type="Rhea" id="RHEA:57304"/>
        <dbReference type="ChEBI" id="CHEBI:15377"/>
        <dbReference type="ChEBI" id="CHEBI:15378"/>
        <dbReference type="ChEBI" id="CHEBI:29805"/>
        <dbReference type="ChEBI" id="CHEBI:58115"/>
        <dbReference type="ChEBI" id="CHEBI:141576"/>
    </reaction>
</comment>
<comment type="catalytic activity">
    <reaction evidence="6">
        <text>N(2)-(1-hydroxy-2-oxoethyl)-GTP + H2O = glycolate + GTP + H(+)</text>
        <dbReference type="Rhea" id="RHEA:57252"/>
        <dbReference type="ChEBI" id="CHEBI:15377"/>
        <dbReference type="ChEBI" id="CHEBI:15378"/>
        <dbReference type="ChEBI" id="CHEBI:29805"/>
        <dbReference type="ChEBI" id="CHEBI:37565"/>
        <dbReference type="ChEBI" id="CHEBI:141571"/>
    </reaction>
</comment>
<dbReference type="GO" id="GO:0006281">
    <property type="term" value="P:DNA repair"/>
    <property type="evidence" value="ECO:0007669"/>
    <property type="project" value="UniProtKB-UniRule"/>
</dbReference>
<evidence type="ECO:0000313" key="8">
    <source>
        <dbReference type="EMBL" id="MZZ11729.1"/>
    </source>
</evidence>
<dbReference type="EMBL" id="WXZT01000003">
    <property type="protein sequence ID" value="MZZ11729.1"/>
    <property type="molecule type" value="Genomic_DNA"/>
</dbReference>
<comment type="catalytic activity">
    <reaction evidence="6">
        <text>N(6)-(1-hydroxy-2-oxoethyl)-L-lysyl-[protein] + H2O = glycolate + L-lysyl-[protein] + H(+)</text>
        <dbReference type="Rhea" id="RHEA:57192"/>
        <dbReference type="Rhea" id="RHEA-COMP:9752"/>
        <dbReference type="Rhea" id="RHEA-COMP:14845"/>
        <dbReference type="ChEBI" id="CHEBI:15377"/>
        <dbReference type="ChEBI" id="CHEBI:15378"/>
        <dbReference type="ChEBI" id="CHEBI:29805"/>
        <dbReference type="ChEBI" id="CHEBI:29969"/>
        <dbReference type="ChEBI" id="CHEBI:141554"/>
    </reaction>
</comment>
<evidence type="ECO:0000256" key="4">
    <source>
        <dbReference type="ARBA" id="ARBA00023016"/>
    </source>
</evidence>
<dbReference type="EC" id="3.5.1.124" evidence="6"/>
<comment type="caution">
    <text evidence="6">Lacks conserved residue(s) required for the propagation of feature annotation.</text>
</comment>
<comment type="function">
    <text evidence="6">Protein and nucleotide deglycase that catalyzes the deglycation of the Maillard adducts formed between amino groups of proteins or nucleotides and reactive carbonyl groups of glyoxals. Thus, functions as a protein deglycase that repairs methylglyoxal- and glyoxal-glycated proteins, and releases repaired proteins and lactate or glycolate, respectively. Deglycates cysteine, arginine and lysine residues in proteins, and thus reactivates these proteins by reversing glycation by glyoxals. Acts on early glycation intermediates (hemithioacetals and aminocarbinols), preventing the formation of Schiff bases and advanced glycation endproducts (AGE). Also functions as a nucleotide deglycase able to repair glycated guanine in the free nucleotide pool (GTP, GDP, GMP, dGTP) and in DNA and RNA. Is thus involved in a major nucleotide repair system named guanine glycation repair (GG repair), dedicated to reversing methylglyoxal and glyoxal damage via nucleotide sanitization and direct nucleic acid repair. Plays an important role in protecting cells from carbonyl stress.</text>
</comment>
<comment type="catalytic activity">
    <reaction evidence="6">
        <text>an N(2)-(1-hydroxy-2-oxopropyl)-guanosine in RNA + H2O = a guanosine in RNA + lactate + H(+)</text>
        <dbReference type="Rhea" id="RHEA:57288"/>
        <dbReference type="Rhea" id="RHEA-COMP:14855"/>
        <dbReference type="Rhea" id="RHEA-COMP:14858"/>
        <dbReference type="ChEBI" id="CHEBI:15377"/>
        <dbReference type="ChEBI" id="CHEBI:15378"/>
        <dbReference type="ChEBI" id="CHEBI:24996"/>
        <dbReference type="ChEBI" id="CHEBI:74269"/>
        <dbReference type="ChEBI" id="CHEBI:141580"/>
    </reaction>
</comment>
<comment type="catalytic activity">
    <reaction evidence="6">
        <text>an N(2)-(1-hydroxy-2-oxoethyl)-2'-deoxyguanosine in DNA + H2O = a 2'-deoxyguanosine in DNA + glycolate + H(+)</text>
        <dbReference type="Rhea" id="RHEA:57296"/>
        <dbReference type="Rhea" id="RHEA-COMP:11367"/>
        <dbReference type="Rhea" id="RHEA-COMP:14857"/>
        <dbReference type="ChEBI" id="CHEBI:15377"/>
        <dbReference type="ChEBI" id="CHEBI:15378"/>
        <dbReference type="ChEBI" id="CHEBI:29805"/>
        <dbReference type="ChEBI" id="CHEBI:85445"/>
        <dbReference type="ChEBI" id="CHEBI:141579"/>
    </reaction>
</comment>
<sequence>MSNERDTSRTPTPDHAEHNAFFPSPYSLSQYTSAKTDFDGADYPTPYKGGKKVLMIGTDERYILMQNGSMFSTGNHPVEMLLPMYHLDKAGFEFDVATLSGNPVKLEMWAMPGEDEAVKSIYAKYLPKLKAPQKLADLLEQAVADDSPYAAVFVPGGHGVLAGIPHSREVKRLLNAFLAKDRYIITLCHGPACLLAPAVEEKPEDYPFKDYEICVFPDALDTGANLEIGYMPGPLPWLVGENLQKLGVKILNKGITGQVHRDRKLLTGDSPLASNNLGKLAAKTLLEAFAR</sequence>
<dbReference type="InterPro" id="IPR017283">
    <property type="entry name" value="HchA"/>
</dbReference>
<dbReference type="GO" id="GO:0019172">
    <property type="term" value="F:glyoxalase III activity"/>
    <property type="evidence" value="ECO:0007669"/>
    <property type="project" value="TreeGrafter"/>
</dbReference>
<comment type="catalytic activity">
    <reaction evidence="6">
        <text>N(6)-(1-hydroxy-2-oxopropyl)-L-lysyl-[protein] + H2O = lactate + L-lysyl-[protein] + H(+)</text>
        <dbReference type="Rhea" id="RHEA:49552"/>
        <dbReference type="Rhea" id="RHEA-COMP:9752"/>
        <dbReference type="Rhea" id="RHEA-COMP:12429"/>
        <dbReference type="ChEBI" id="CHEBI:15377"/>
        <dbReference type="ChEBI" id="CHEBI:15378"/>
        <dbReference type="ChEBI" id="CHEBI:24996"/>
        <dbReference type="ChEBI" id="CHEBI:29969"/>
        <dbReference type="ChEBI" id="CHEBI:131709"/>
        <dbReference type="EC" id="3.5.1.124"/>
    </reaction>
</comment>
<dbReference type="SUPFAM" id="SSF52317">
    <property type="entry name" value="Class I glutamine amidotransferase-like"/>
    <property type="match status" value="1"/>
</dbReference>
<dbReference type="eggNOG" id="COG0693">
    <property type="taxonomic scope" value="Bacteria"/>
</dbReference>
<comment type="catalytic activity">
    <reaction evidence="6">
        <text>S-(1-hydroxy-2-oxoethyl)-L-cysteinyl-[protein] + H2O = glycolate + L-cysteinyl-[protein] + H(+)</text>
        <dbReference type="Rhea" id="RHEA:57196"/>
        <dbReference type="Rhea" id="RHEA-COMP:10131"/>
        <dbReference type="Rhea" id="RHEA-COMP:14846"/>
        <dbReference type="ChEBI" id="CHEBI:15377"/>
        <dbReference type="ChEBI" id="CHEBI:15378"/>
        <dbReference type="ChEBI" id="CHEBI:29805"/>
        <dbReference type="ChEBI" id="CHEBI:29950"/>
        <dbReference type="ChEBI" id="CHEBI:141555"/>
    </reaction>
</comment>